<organism evidence="4 5">
    <name type="scientific">Novosphingobium humi</name>
    <dbReference type="NCBI Taxonomy" id="2282397"/>
    <lineage>
        <taxon>Bacteria</taxon>
        <taxon>Pseudomonadati</taxon>
        <taxon>Pseudomonadota</taxon>
        <taxon>Alphaproteobacteria</taxon>
        <taxon>Sphingomonadales</taxon>
        <taxon>Sphingomonadaceae</taxon>
        <taxon>Novosphingobium</taxon>
    </lineage>
</organism>
<feature type="region of interest" description="Disordered" evidence="1">
    <location>
        <begin position="149"/>
        <end position="188"/>
    </location>
</feature>
<feature type="signal peptide" evidence="2">
    <location>
        <begin position="1"/>
        <end position="26"/>
    </location>
</feature>
<proteinExistence type="predicted"/>
<feature type="region of interest" description="Disordered" evidence="1">
    <location>
        <begin position="301"/>
        <end position="368"/>
    </location>
</feature>
<feature type="compositionally biased region" description="Basic and acidic residues" evidence="1">
    <location>
        <begin position="161"/>
        <end position="186"/>
    </location>
</feature>
<accession>A0ABY7TU18</accession>
<feature type="compositionally biased region" description="Basic and acidic residues" evidence="1">
    <location>
        <begin position="337"/>
        <end position="347"/>
    </location>
</feature>
<dbReference type="InterPro" id="IPR011055">
    <property type="entry name" value="Dup_hybrid_motif"/>
</dbReference>
<dbReference type="RefSeq" id="WP_273617138.1">
    <property type="nucleotide sequence ID" value="NZ_CP103868.1"/>
</dbReference>
<sequence>MSQARWRMAALVAAGSLMVGAPGAWAETAKGRPRAGTEGDLPTPLPLEEESEHVVVPGETLGGIAHRAKVPKILIIEANHLKAPHYPVHAGQKLFLPRTRHHVVKAGETGFDIAYRYGVSYSSIAVANGLEPNARLHEGQKLLIPTVLKPDNPAKTAGAEKAPDKAASADRPAAERSGTDKDEARSNAKPRFLWPMEGRVRRGFVAKTRDAGGGDFHNGLDLVAPEGETVRTSAPGEVIFAGREPDSFGNLVVIDHGKGWQTAYGFLSKLTVKRGDSVKAHERVGLVGHSGRATRDELHFEIRHDDDPVNPLPLLPRRDTTKAEKKKDEAPALPKPPVERKASEGKKGAGKLPGKPESSSPAPKKPAR</sequence>
<dbReference type="Pfam" id="PF01551">
    <property type="entry name" value="Peptidase_M23"/>
    <property type="match status" value="1"/>
</dbReference>
<dbReference type="PROSITE" id="PS51782">
    <property type="entry name" value="LYSM"/>
    <property type="match status" value="2"/>
</dbReference>
<keyword evidence="2" id="KW-0732">Signal</keyword>
<evidence type="ECO:0000259" key="3">
    <source>
        <dbReference type="PROSITE" id="PS51782"/>
    </source>
</evidence>
<protein>
    <submittedName>
        <fullName evidence="4">M23 family metallopeptidase</fullName>
    </submittedName>
</protein>
<name>A0ABY7TU18_9SPHN</name>
<dbReference type="CDD" id="cd12797">
    <property type="entry name" value="M23_peptidase"/>
    <property type="match status" value="1"/>
</dbReference>
<dbReference type="Gene3D" id="2.70.70.10">
    <property type="entry name" value="Glucose Permease (Domain IIA)"/>
    <property type="match status" value="1"/>
</dbReference>
<dbReference type="InterPro" id="IPR050570">
    <property type="entry name" value="Cell_wall_metabolism_enzyme"/>
</dbReference>
<dbReference type="InterPro" id="IPR036779">
    <property type="entry name" value="LysM_dom_sf"/>
</dbReference>
<feature type="domain" description="LysM" evidence="3">
    <location>
        <begin position="100"/>
        <end position="144"/>
    </location>
</feature>
<dbReference type="SUPFAM" id="SSF54106">
    <property type="entry name" value="LysM domain"/>
    <property type="match status" value="1"/>
</dbReference>
<dbReference type="Gene3D" id="3.10.350.10">
    <property type="entry name" value="LysM domain"/>
    <property type="match status" value="2"/>
</dbReference>
<evidence type="ECO:0000256" key="2">
    <source>
        <dbReference type="SAM" id="SignalP"/>
    </source>
</evidence>
<dbReference type="PANTHER" id="PTHR21666">
    <property type="entry name" value="PEPTIDASE-RELATED"/>
    <property type="match status" value="1"/>
</dbReference>
<dbReference type="SMART" id="SM00257">
    <property type="entry name" value="LysM"/>
    <property type="match status" value="2"/>
</dbReference>
<feature type="compositionally biased region" description="Low complexity" evidence="1">
    <location>
        <begin position="350"/>
        <end position="362"/>
    </location>
</feature>
<feature type="compositionally biased region" description="Basic and acidic residues" evidence="1">
    <location>
        <begin position="316"/>
        <end position="330"/>
    </location>
</feature>
<dbReference type="SUPFAM" id="SSF51261">
    <property type="entry name" value="Duplicated hybrid motif"/>
    <property type="match status" value="1"/>
</dbReference>
<reference evidence="4 5" key="1">
    <citation type="submission" date="2023-02" db="EMBL/GenBank/DDBJ databases">
        <title>Genome sequence of Novosphingobium humi KACC 19094.</title>
        <authorList>
            <person name="Kim S."/>
            <person name="Heo J."/>
            <person name="Kwon S.-W."/>
        </authorList>
    </citation>
    <scope>NUCLEOTIDE SEQUENCE [LARGE SCALE GENOMIC DNA]</scope>
    <source>
        <strain evidence="4 5">KACC 19094</strain>
    </source>
</reference>
<feature type="domain" description="LysM" evidence="3">
    <location>
        <begin position="51"/>
        <end position="96"/>
    </location>
</feature>
<dbReference type="PANTHER" id="PTHR21666:SF290">
    <property type="entry name" value="PEPTIDASE M23 DOMAIN PROTEIN"/>
    <property type="match status" value="1"/>
</dbReference>
<dbReference type="InterPro" id="IPR018392">
    <property type="entry name" value="LysM"/>
</dbReference>
<evidence type="ECO:0000313" key="5">
    <source>
        <dbReference type="Proteomes" id="UP001218231"/>
    </source>
</evidence>
<feature type="chain" id="PRO_5046133584" evidence="2">
    <location>
        <begin position="27"/>
        <end position="368"/>
    </location>
</feature>
<dbReference type="CDD" id="cd00118">
    <property type="entry name" value="LysM"/>
    <property type="match status" value="2"/>
</dbReference>
<dbReference type="EMBL" id="CP117417">
    <property type="protein sequence ID" value="WCT76732.1"/>
    <property type="molecule type" value="Genomic_DNA"/>
</dbReference>
<dbReference type="Pfam" id="PF01476">
    <property type="entry name" value="LysM"/>
    <property type="match status" value="2"/>
</dbReference>
<keyword evidence="5" id="KW-1185">Reference proteome</keyword>
<gene>
    <name evidence="4" type="ORF">PQ457_12445</name>
</gene>
<dbReference type="InterPro" id="IPR016047">
    <property type="entry name" value="M23ase_b-sheet_dom"/>
</dbReference>
<evidence type="ECO:0000313" key="4">
    <source>
        <dbReference type="EMBL" id="WCT76732.1"/>
    </source>
</evidence>
<dbReference type="Proteomes" id="UP001218231">
    <property type="component" value="Chromosome"/>
</dbReference>
<evidence type="ECO:0000256" key="1">
    <source>
        <dbReference type="SAM" id="MobiDB-lite"/>
    </source>
</evidence>